<protein>
    <submittedName>
        <fullName evidence="1">Uncharacterized protein</fullName>
    </submittedName>
</protein>
<feature type="non-terminal residue" evidence="1">
    <location>
        <position position="1"/>
    </location>
</feature>
<reference evidence="1" key="1">
    <citation type="submission" date="2019-08" db="EMBL/GenBank/DDBJ databases">
        <title>The genome of the North American firefly Photinus pyralis.</title>
        <authorList>
            <consortium name="Photinus pyralis genome working group"/>
            <person name="Fallon T.R."/>
            <person name="Sander Lower S.E."/>
            <person name="Weng J.-K."/>
        </authorList>
    </citation>
    <scope>NUCLEOTIDE SEQUENCE</scope>
    <source>
        <strain evidence="1">TRF0915ILg1</strain>
        <tissue evidence="1">Whole body</tissue>
    </source>
</reference>
<proteinExistence type="predicted"/>
<keyword evidence="2" id="KW-1185">Reference proteome</keyword>
<gene>
    <name evidence="1" type="ORF">ILUMI_04456</name>
</gene>
<accession>A0A8K0DEF6</accession>
<evidence type="ECO:0000313" key="2">
    <source>
        <dbReference type="Proteomes" id="UP000801492"/>
    </source>
</evidence>
<organism evidence="1 2">
    <name type="scientific">Ignelater luminosus</name>
    <name type="common">Cucubano</name>
    <name type="synonym">Pyrophorus luminosus</name>
    <dbReference type="NCBI Taxonomy" id="2038154"/>
    <lineage>
        <taxon>Eukaryota</taxon>
        <taxon>Metazoa</taxon>
        <taxon>Ecdysozoa</taxon>
        <taxon>Arthropoda</taxon>
        <taxon>Hexapoda</taxon>
        <taxon>Insecta</taxon>
        <taxon>Pterygota</taxon>
        <taxon>Neoptera</taxon>
        <taxon>Endopterygota</taxon>
        <taxon>Coleoptera</taxon>
        <taxon>Polyphaga</taxon>
        <taxon>Elateriformia</taxon>
        <taxon>Elateroidea</taxon>
        <taxon>Elateridae</taxon>
        <taxon>Agrypninae</taxon>
        <taxon>Pyrophorini</taxon>
        <taxon>Ignelater</taxon>
    </lineage>
</organism>
<evidence type="ECO:0000313" key="1">
    <source>
        <dbReference type="EMBL" id="KAF2901728.1"/>
    </source>
</evidence>
<dbReference type="Proteomes" id="UP000801492">
    <property type="component" value="Unassembled WGS sequence"/>
</dbReference>
<name>A0A8K0DEF6_IGNLU</name>
<sequence length="392" mass="45407">MCLNKPGCWVSSEAEARVLEDAHHHALPNTFNFNLLGNFKTIDSLNIPILNFKNANYMLYDLIENANWHECTNSSDVNTQVEDFYNMLDSIFKQLDPVIVKSPKKYPTFRAGLKNESKLKNNNLVGPDGVPVLGLDRKIIISRDVAFKKYNTKVGMEDKITVKEITEDVNEDKKVENIEKLWKEEKTTKMLEEYILMTYSKAIKGPDKSKWLKAIEEEKQSLEESETWSCVDKTKIKEGRKPIWVFKIKDDGRYKRKDKRDSSRIKREFIMMISDQPKTYLGMEILKEPDEIKLTQDLRVTKILEKFKMETANSFSMIKVYVGGNMKWESDRAQGRHLSGKLSRCVGVFVSPYGLIEDDKMVEIKCSFSAWDHTRNKAAEDAVLRNGENSRM</sequence>
<dbReference type="AlphaFoldDB" id="A0A8K0DEF6"/>
<comment type="caution">
    <text evidence="1">The sequence shown here is derived from an EMBL/GenBank/DDBJ whole genome shotgun (WGS) entry which is preliminary data.</text>
</comment>
<dbReference type="EMBL" id="VTPC01001507">
    <property type="protein sequence ID" value="KAF2901728.1"/>
    <property type="molecule type" value="Genomic_DNA"/>
</dbReference>